<evidence type="ECO:0000313" key="1">
    <source>
        <dbReference type="EMBL" id="QHN40732.1"/>
    </source>
</evidence>
<gene>
    <name evidence="1" type="ORF">GII30_17680</name>
</gene>
<dbReference type="AlphaFoldDB" id="A0A857L1K0"/>
<accession>A0A857L1K0</accession>
<organism evidence="1">
    <name type="scientific">Gordonia amarae</name>
    <dbReference type="NCBI Taxonomy" id="36821"/>
    <lineage>
        <taxon>Bacteria</taxon>
        <taxon>Bacillati</taxon>
        <taxon>Actinomycetota</taxon>
        <taxon>Actinomycetes</taxon>
        <taxon>Mycobacteriales</taxon>
        <taxon>Gordoniaceae</taxon>
        <taxon>Gordonia</taxon>
    </lineage>
</organism>
<protein>
    <submittedName>
        <fullName evidence="1">Phage holin family protein</fullName>
    </submittedName>
</protein>
<proteinExistence type="predicted"/>
<dbReference type="PANTHER" id="PTHR37309:SF1">
    <property type="entry name" value="SLR0284 PROTEIN"/>
    <property type="match status" value="1"/>
</dbReference>
<dbReference type="RefSeq" id="WP_005187696.1">
    <property type="nucleotide sequence ID" value="NZ_CP045804.1"/>
</dbReference>
<name>A0A857L1K0_9ACTN</name>
<dbReference type="EMBL" id="CP045810">
    <property type="protein sequence ID" value="QHN40732.1"/>
    <property type="molecule type" value="Genomic_DNA"/>
</dbReference>
<dbReference type="InterPro" id="IPR007165">
    <property type="entry name" value="Phage_holin_4_2"/>
</dbReference>
<dbReference type="Pfam" id="PF04020">
    <property type="entry name" value="Phage_holin_4_2"/>
    <property type="match status" value="1"/>
</dbReference>
<dbReference type="PANTHER" id="PTHR37309">
    <property type="entry name" value="SLR0284 PROTEIN"/>
    <property type="match status" value="1"/>
</dbReference>
<reference evidence="1" key="1">
    <citation type="journal article" date="2021" name="Nat. Microbiol.">
        <title>Cocultivation of an ultrasmall environmental parasitic bacterium with lytic ability against bacteria associated with wastewater foams.</title>
        <authorList>
            <person name="Batinovic S."/>
            <person name="Rose J.J.A."/>
            <person name="Ratcliffe J."/>
            <person name="Seviour R.J."/>
            <person name="Petrovski S."/>
        </authorList>
    </citation>
    <scope>NUCLEOTIDE SEQUENCE</scope>
    <source>
        <strain evidence="1">CON44</strain>
    </source>
</reference>
<sequence length="134" mass="14983">MQQFLVRTALTAFTLWIATLIVPGLDFVGGDETWEKIGIVLVVAVIFGVVNAVIKPVVQLFAIPLYILTIGLIHIVINALMLELTAWITRNTTHWGLEVDSFFWAAILGAVVVSIVGWLLDLTLKEDPWRWADR</sequence>